<reference evidence="2" key="1">
    <citation type="journal article" date="2020" name="Nature">
        <title>Giant virus diversity and host interactions through global metagenomics.</title>
        <authorList>
            <person name="Schulz F."/>
            <person name="Roux S."/>
            <person name="Paez-Espino D."/>
            <person name="Jungbluth S."/>
            <person name="Walsh D.A."/>
            <person name="Denef V.J."/>
            <person name="McMahon K.D."/>
            <person name="Konstantinidis K.T."/>
            <person name="Eloe-Fadrosh E.A."/>
            <person name="Kyrpides N.C."/>
            <person name="Woyke T."/>
        </authorList>
    </citation>
    <scope>NUCLEOTIDE SEQUENCE</scope>
    <source>
        <strain evidence="2">GVMAG-M-3300023179-92</strain>
    </source>
</reference>
<protein>
    <submittedName>
        <fullName evidence="2">Uncharacterized protein</fullName>
    </submittedName>
</protein>
<keyword evidence="1" id="KW-0472">Membrane</keyword>
<name>A0A6C0HDN8_9ZZZZ</name>
<dbReference type="AlphaFoldDB" id="A0A6C0HDN8"/>
<evidence type="ECO:0000256" key="1">
    <source>
        <dbReference type="SAM" id="Phobius"/>
    </source>
</evidence>
<feature type="transmembrane region" description="Helical" evidence="1">
    <location>
        <begin position="56"/>
        <end position="77"/>
    </location>
</feature>
<feature type="transmembrane region" description="Helical" evidence="1">
    <location>
        <begin position="24"/>
        <end position="44"/>
    </location>
</feature>
<keyword evidence="1" id="KW-1133">Transmembrane helix</keyword>
<dbReference type="EMBL" id="MN739934">
    <property type="protein sequence ID" value="QHT78500.1"/>
    <property type="molecule type" value="Genomic_DNA"/>
</dbReference>
<keyword evidence="1" id="KW-0812">Transmembrane</keyword>
<organism evidence="2">
    <name type="scientific">viral metagenome</name>
    <dbReference type="NCBI Taxonomy" id="1070528"/>
    <lineage>
        <taxon>unclassified sequences</taxon>
        <taxon>metagenomes</taxon>
        <taxon>organismal metagenomes</taxon>
    </lineage>
</organism>
<accession>A0A6C0HDN8</accession>
<evidence type="ECO:0000313" key="2">
    <source>
        <dbReference type="EMBL" id="QHT78500.1"/>
    </source>
</evidence>
<sequence>MLGLTAKTVLLFHLLYLKSFSPDLASIFLQYFFSLFLFFTYYLGQELGKKWFKNNETYIFFYYTLVSNIFTYAYLNINGYNNWISINLAVHIISMILDLNYVFGKWFKRTFVIELPDDRVYQHVY</sequence>
<feature type="transmembrane region" description="Helical" evidence="1">
    <location>
        <begin position="83"/>
        <end position="103"/>
    </location>
</feature>
<proteinExistence type="predicted"/>